<dbReference type="GO" id="GO:0008983">
    <property type="term" value="F:protein-glutamate O-methyltransferase activity"/>
    <property type="evidence" value="ECO:0007669"/>
    <property type="project" value="UniProtKB-EC"/>
</dbReference>
<dbReference type="Proteomes" id="UP000005324">
    <property type="component" value="Unassembled WGS sequence"/>
</dbReference>
<dbReference type="SUPFAM" id="SSF53335">
    <property type="entry name" value="S-adenosyl-L-methionine-dependent methyltransferases"/>
    <property type="match status" value="1"/>
</dbReference>
<dbReference type="InterPro" id="IPR000780">
    <property type="entry name" value="CheR_MeTrfase"/>
</dbReference>
<keyword evidence="6" id="KW-1185">Reference proteome</keyword>
<dbReference type="EMBL" id="ADVL01000887">
    <property type="protein sequence ID" value="EFH09218.1"/>
    <property type="molecule type" value="Genomic_DNA"/>
</dbReference>
<dbReference type="Gene3D" id="3.40.50.150">
    <property type="entry name" value="Vaccinia Virus protein VP39"/>
    <property type="match status" value="1"/>
</dbReference>
<evidence type="ECO:0000313" key="5">
    <source>
        <dbReference type="EMBL" id="EFH09218.1"/>
    </source>
</evidence>
<dbReference type="InterPro" id="IPR050903">
    <property type="entry name" value="Bact_Chemotaxis_MeTrfase"/>
</dbReference>
<accession>D5RU01</accession>
<comment type="caution">
    <text evidence="5">The sequence shown here is derived from an EMBL/GenBank/DDBJ whole genome shotgun (WGS) entry which is preliminary data.</text>
</comment>
<gene>
    <name evidence="5" type="primary">cheR</name>
    <name evidence="5" type="ORF">HMPREF0731_4563</name>
</gene>
<dbReference type="GO" id="GO:0032259">
    <property type="term" value="P:methylation"/>
    <property type="evidence" value="ECO:0007669"/>
    <property type="project" value="UniProtKB-KW"/>
</dbReference>
<dbReference type="InterPro" id="IPR029063">
    <property type="entry name" value="SAM-dependent_MTases_sf"/>
</dbReference>
<evidence type="ECO:0000256" key="2">
    <source>
        <dbReference type="ARBA" id="ARBA00022679"/>
    </source>
</evidence>
<dbReference type="AlphaFoldDB" id="D5RU01"/>
<dbReference type="PANTHER" id="PTHR24422">
    <property type="entry name" value="CHEMOTAXIS PROTEIN METHYLTRANSFERASE"/>
    <property type="match status" value="1"/>
</dbReference>
<dbReference type="PANTHER" id="PTHR24422:SF19">
    <property type="entry name" value="CHEMOTAXIS PROTEIN METHYLTRANSFERASE"/>
    <property type="match status" value="1"/>
</dbReference>
<evidence type="ECO:0000259" key="4">
    <source>
        <dbReference type="PROSITE" id="PS50123"/>
    </source>
</evidence>
<dbReference type="RefSeq" id="WP_007006610.1">
    <property type="nucleotide sequence ID" value="NZ_GG771214.1"/>
</dbReference>
<proteinExistence type="predicted"/>
<keyword evidence="2 5" id="KW-0808">Transferase</keyword>
<dbReference type="PROSITE" id="PS50123">
    <property type="entry name" value="CHER"/>
    <property type="match status" value="1"/>
</dbReference>
<keyword evidence="3" id="KW-0949">S-adenosyl-L-methionine</keyword>
<dbReference type="SMART" id="SM00138">
    <property type="entry name" value="MeTrc"/>
    <property type="match status" value="1"/>
</dbReference>
<reference evidence="5 6" key="1">
    <citation type="submission" date="2010-04" db="EMBL/GenBank/DDBJ databases">
        <authorList>
            <person name="Qin X."/>
            <person name="Bachman B."/>
            <person name="Battles P."/>
            <person name="Bell A."/>
            <person name="Bess C."/>
            <person name="Bickham C."/>
            <person name="Chaboub L."/>
            <person name="Chen D."/>
            <person name="Coyle M."/>
            <person name="Deiros D.R."/>
            <person name="Dinh H."/>
            <person name="Forbes L."/>
            <person name="Fowler G."/>
            <person name="Francisco L."/>
            <person name="Fu Q."/>
            <person name="Gubbala S."/>
            <person name="Hale W."/>
            <person name="Han Y."/>
            <person name="Hemphill L."/>
            <person name="Highlander S.K."/>
            <person name="Hirani K."/>
            <person name="Hogues M."/>
            <person name="Jackson L."/>
            <person name="Jakkamsetti A."/>
            <person name="Javaid M."/>
            <person name="Jiang H."/>
            <person name="Korchina V."/>
            <person name="Kovar C."/>
            <person name="Lara F."/>
            <person name="Lee S."/>
            <person name="Mata R."/>
            <person name="Mathew T."/>
            <person name="Moen C."/>
            <person name="Morales K."/>
            <person name="Munidasa M."/>
            <person name="Nazareth L."/>
            <person name="Ngo R."/>
            <person name="Nguyen L."/>
            <person name="Okwuonu G."/>
            <person name="Ongeri F."/>
            <person name="Patil S."/>
            <person name="Petrosino J."/>
            <person name="Pham C."/>
            <person name="Pham P."/>
            <person name="Pu L.-L."/>
            <person name="Puazo M."/>
            <person name="Raj R."/>
            <person name="Reid J."/>
            <person name="Rouhana J."/>
            <person name="Saada N."/>
            <person name="Shang Y."/>
            <person name="Simmons D."/>
            <person name="Thornton R."/>
            <person name="Warren J."/>
            <person name="Weissenberger G."/>
            <person name="Zhang J."/>
            <person name="Zhang L."/>
            <person name="Zhou C."/>
            <person name="Zhu D."/>
            <person name="Muzny D."/>
            <person name="Worley K."/>
            <person name="Gibbs R."/>
        </authorList>
    </citation>
    <scope>NUCLEOTIDE SEQUENCE [LARGE SCALE GENOMIC DNA]</scope>
    <source>
        <strain evidence="5 6">ATCC 49957</strain>
    </source>
</reference>
<evidence type="ECO:0000313" key="6">
    <source>
        <dbReference type="Proteomes" id="UP000005324"/>
    </source>
</evidence>
<dbReference type="EC" id="2.1.1.80" evidence="5"/>
<feature type="domain" description="CheR-type methyltransferase" evidence="4">
    <location>
        <begin position="1"/>
        <end position="203"/>
    </location>
</feature>
<dbReference type="PRINTS" id="PR00996">
    <property type="entry name" value="CHERMTFRASE"/>
</dbReference>
<dbReference type="InterPro" id="IPR022642">
    <property type="entry name" value="CheR_C"/>
</dbReference>
<protein>
    <submittedName>
        <fullName evidence="5">CheR methyltransferase, SAM binding domain protein</fullName>
        <ecNumber evidence="5">2.1.1.80</ecNumber>
    </submittedName>
</protein>
<sequence length="203" mass="21084">DRLRRPALDDPFWAALIDAVTVQETRLFRTAPQLLALAALAFPALAVPGRPLRILSAGCATGEEAWSLAALAAEAGLPARILGLDLCRPALARAASGRFEPGPPDPLREVPEAYRPYFPADAAGTLCARPGEAVAVSFARANLCVLAPPDAAPAAPPEAAEQDIILCRNVLIYLTPDARAAVLRGLCARLAPGGALLLGATDL</sequence>
<dbReference type="Pfam" id="PF01739">
    <property type="entry name" value="CheR"/>
    <property type="match status" value="1"/>
</dbReference>
<name>D5RU01_9PROT</name>
<feature type="non-terminal residue" evidence="5">
    <location>
        <position position="1"/>
    </location>
</feature>
<keyword evidence="1 5" id="KW-0489">Methyltransferase</keyword>
<evidence type="ECO:0000256" key="1">
    <source>
        <dbReference type="ARBA" id="ARBA00022603"/>
    </source>
</evidence>
<organism evidence="5 6">
    <name type="scientific">Pseudoroseomonas cervicalis ATCC 49957</name>
    <dbReference type="NCBI Taxonomy" id="525371"/>
    <lineage>
        <taxon>Bacteria</taxon>
        <taxon>Pseudomonadati</taxon>
        <taxon>Pseudomonadota</taxon>
        <taxon>Alphaproteobacteria</taxon>
        <taxon>Acetobacterales</taxon>
        <taxon>Roseomonadaceae</taxon>
        <taxon>Roseomonas</taxon>
    </lineage>
</organism>
<feature type="non-terminal residue" evidence="5">
    <location>
        <position position="203"/>
    </location>
</feature>
<evidence type="ECO:0000256" key="3">
    <source>
        <dbReference type="ARBA" id="ARBA00022691"/>
    </source>
</evidence>